<dbReference type="Proteomes" id="UP000093629">
    <property type="component" value="Unassembled WGS sequence"/>
</dbReference>
<dbReference type="AlphaFoldDB" id="A0A1A3N0Y8"/>
<organism evidence="1 2">
    <name type="scientific">Mycobacterium asiaticum</name>
    <dbReference type="NCBI Taxonomy" id="1790"/>
    <lineage>
        <taxon>Bacteria</taxon>
        <taxon>Bacillati</taxon>
        <taxon>Actinomycetota</taxon>
        <taxon>Actinomycetes</taxon>
        <taxon>Mycobacteriales</taxon>
        <taxon>Mycobacteriaceae</taxon>
        <taxon>Mycobacterium</taxon>
    </lineage>
</organism>
<comment type="caution">
    <text evidence="1">The sequence shown here is derived from an EMBL/GenBank/DDBJ whole genome shotgun (WGS) entry which is preliminary data.</text>
</comment>
<gene>
    <name evidence="1" type="ORF">A5636_05680</name>
</gene>
<dbReference type="EMBL" id="LZLQ01000085">
    <property type="protein sequence ID" value="OBK15451.1"/>
    <property type="molecule type" value="Genomic_DNA"/>
</dbReference>
<keyword evidence="2" id="KW-1185">Reference proteome</keyword>
<evidence type="ECO:0000313" key="1">
    <source>
        <dbReference type="EMBL" id="OBK15451.1"/>
    </source>
</evidence>
<accession>A0A1A3N0Y8</accession>
<evidence type="ECO:0000313" key="2">
    <source>
        <dbReference type="Proteomes" id="UP000093629"/>
    </source>
</evidence>
<reference evidence="1 2" key="1">
    <citation type="submission" date="2016-06" db="EMBL/GenBank/DDBJ databases">
        <authorList>
            <person name="Kjaerup R.B."/>
            <person name="Dalgaard T.S."/>
            <person name="Juul-Madsen H.R."/>
        </authorList>
    </citation>
    <scope>NUCLEOTIDE SEQUENCE [LARGE SCALE GENOMIC DNA]</scope>
    <source>
        <strain evidence="1 2">1245139.5</strain>
    </source>
</reference>
<dbReference type="RefSeq" id="WP_065159035.1">
    <property type="nucleotide sequence ID" value="NZ_LZLQ01000085.1"/>
</dbReference>
<sequence length="173" mass="19547">MQLDTAEQALAYLAQFDPETNYTVWPFEMGWVCQPILTPEQHEAGMGLGLANLVIDSQTGIVTVQSSLAPQTIAADYTQAKRTGRPTGNQIYPHQWNITIRRVREDPETIVYQMTAVSLKDPPEPTQEHPLTINKSTFLIDPADSLSRVAMSYAEWMRRQNSGIWPEEATTRR</sequence>
<name>A0A1A3N0Y8_MYCAS</name>
<proteinExistence type="predicted"/>
<protein>
    <submittedName>
        <fullName evidence="1">Uncharacterized protein</fullName>
    </submittedName>
</protein>